<feature type="chain" id="PRO_5016283833" evidence="2">
    <location>
        <begin position="23"/>
        <end position="330"/>
    </location>
</feature>
<dbReference type="AlphaFoldDB" id="A0A336M0T4"/>
<organism evidence="3">
    <name type="scientific">Culicoides sonorensis</name>
    <name type="common">Biting midge</name>
    <dbReference type="NCBI Taxonomy" id="179676"/>
    <lineage>
        <taxon>Eukaryota</taxon>
        <taxon>Metazoa</taxon>
        <taxon>Ecdysozoa</taxon>
        <taxon>Arthropoda</taxon>
        <taxon>Hexapoda</taxon>
        <taxon>Insecta</taxon>
        <taxon>Pterygota</taxon>
        <taxon>Neoptera</taxon>
        <taxon>Endopterygota</taxon>
        <taxon>Diptera</taxon>
        <taxon>Nematocera</taxon>
        <taxon>Chironomoidea</taxon>
        <taxon>Ceratopogonidae</taxon>
        <taxon>Ceratopogoninae</taxon>
        <taxon>Culicoides</taxon>
        <taxon>Monoculicoides</taxon>
    </lineage>
</organism>
<feature type="signal peptide" evidence="2">
    <location>
        <begin position="1"/>
        <end position="22"/>
    </location>
</feature>
<keyword evidence="1" id="KW-1133">Transmembrane helix</keyword>
<sequence>MNHWTLKLIFFLSAVYFIFVKCDYVDKFEKFENCNVTVDNVKFKVLRKISNTTKSMYCETSDKTALLCILKESNAYKNCLIRGTPKYIFTANLDFHLDEDLTSTLRFNGGTNNISYYGFKEILFNFQNKTTNITNITQISFNDVSNGIRFKSNAFAKLPNLTELTFNHTHILTPLIVTTNLSKLVINHTSFDEIIVEKTIESVTITGPPEFIEIVSKDEYKYIEVFQLCDQTMIKIHYGLLAALVVASLIVFIIFHLSYRRYLYNSMKKAATLNSDEDGPDYYTSVNLFRNYHADMMSSGANESAGFPENTDNNVDYNDDDYCQVTQLEQ</sequence>
<dbReference type="VEuPathDB" id="VectorBase:CSON009697"/>
<proteinExistence type="predicted"/>
<keyword evidence="1" id="KW-0812">Transmembrane</keyword>
<keyword evidence="1" id="KW-0472">Membrane</keyword>
<accession>A0A336M0T4</accession>
<name>A0A336M0T4_CULSO</name>
<evidence type="ECO:0000256" key="2">
    <source>
        <dbReference type="SAM" id="SignalP"/>
    </source>
</evidence>
<evidence type="ECO:0000256" key="1">
    <source>
        <dbReference type="SAM" id="Phobius"/>
    </source>
</evidence>
<protein>
    <submittedName>
        <fullName evidence="3">CSON009697 protein</fullName>
    </submittedName>
</protein>
<keyword evidence="2" id="KW-0732">Signal</keyword>
<feature type="transmembrane region" description="Helical" evidence="1">
    <location>
        <begin position="236"/>
        <end position="259"/>
    </location>
</feature>
<gene>
    <name evidence="3" type="primary">CSON009697</name>
</gene>
<reference evidence="3" key="1">
    <citation type="submission" date="2018-07" db="EMBL/GenBank/DDBJ databases">
        <authorList>
            <person name="Quirk P.G."/>
            <person name="Krulwich T.A."/>
        </authorList>
    </citation>
    <scope>NUCLEOTIDE SEQUENCE</scope>
</reference>
<dbReference type="EMBL" id="UFQT01000389">
    <property type="protein sequence ID" value="SSX23855.1"/>
    <property type="molecule type" value="Genomic_DNA"/>
</dbReference>
<evidence type="ECO:0000313" key="3">
    <source>
        <dbReference type="EMBL" id="SSX23855.1"/>
    </source>
</evidence>